<protein>
    <submittedName>
        <fullName evidence="1">Uncharacterized protein</fullName>
    </submittedName>
</protein>
<evidence type="ECO:0000313" key="2">
    <source>
        <dbReference type="Proteomes" id="UP000015104"/>
    </source>
</evidence>
<proteinExistence type="predicted"/>
<dbReference type="Proteomes" id="UP000015104">
    <property type="component" value="Unassembled WGS sequence"/>
</dbReference>
<dbReference type="AlphaFoldDB" id="T1K0J3"/>
<sequence>MYVIDLWLLEVLGGFWTHIGLKLDLSVKQSDRLYTEKIRTASTLTIYAIIYAIY</sequence>
<keyword evidence="2" id="KW-1185">Reference proteome</keyword>
<dbReference type="EnsemblMetazoa" id="tetur03g08000.1">
    <property type="protein sequence ID" value="tetur03g08000.1"/>
    <property type="gene ID" value="tetur03g08000"/>
</dbReference>
<evidence type="ECO:0000313" key="1">
    <source>
        <dbReference type="EnsemblMetazoa" id="tetur03g08000.1"/>
    </source>
</evidence>
<dbReference type="EMBL" id="CAEY01001142">
    <property type="status" value="NOT_ANNOTATED_CDS"/>
    <property type="molecule type" value="Genomic_DNA"/>
</dbReference>
<reference evidence="2" key="1">
    <citation type="submission" date="2011-08" db="EMBL/GenBank/DDBJ databases">
        <authorList>
            <person name="Rombauts S."/>
        </authorList>
    </citation>
    <scope>NUCLEOTIDE SEQUENCE</scope>
    <source>
        <strain evidence="2">London</strain>
    </source>
</reference>
<reference evidence="1" key="2">
    <citation type="submission" date="2015-06" db="UniProtKB">
        <authorList>
            <consortium name="EnsemblMetazoa"/>
        </authorList>
    </citation>
    <scope>IDENTIFICATION</scope>
</reference>
<accession>T1K0J3</accession>
<organism evidence="1 2">
    <name type="scientific">Tetranychus urticae</name>
    <name type="common">Two-spotted spider mite</name>
    <dbReference type="NCBI Taxonomy" id="32264"/>
    <lineage>
        <taxon>Eukaryota</taxon>
        <taxon>Metazoa</taxon>
        <taxon>Ecdysozoa</taxon>
        <taxon>Arthropoda</taxon>
        <taxon>Chelicerata</taxon>
        <taxon>Arachnida</taxon>
        <taxon>Acari</taxon>
        <taxon>Acariformes</taxon>
        <taxon>Trombidiformes</taxon>
        <taxon>Prostigmata</taxon>
        <taxon>Eleutherengona</taxon>
        <taxon>Raphignathae</taxon>
        <taxon>Tetranychoidea</taxon>
        <taxon>Tetranychidae</taxon>
        <taxon>Tetranychus</taxon>
    </lineage>
</organism>
<dbReference type="HOGENOM" id="CLU_3052917_0_0_1"/>
<name>T1K0J3_TETUR</name>